<keyword evidence="3" id="KW-1003">Cell membrane</keyword>
<protein>
    <recommendedName>
        <fullName evidence="16">SHSP domain-containing protein</fullName>
    </recommendedName>
</protein>
<evidence type="ECO:0000256" key="5">
    <source>
        <dbReference type="ARBA" id="ARBA00022692"/>
    </source>
</evidence>
<keyword evidence="18" id="KW-1185">Reference proteome</keyword>
<keyword evidence="4" id="KW-0433">Leucine-rich repeat</keyword>
<keyword evidence="10" id="KW-0675">Receptor</keyword>
<keyword evidence="8 15" id="KW-1133">Transmembrane helix</keyword>
<dbReference type="OMA" id="YLESNYM"/>
<keyword evidence="5 15" id="KW-0812">Transmembrane</keyword>
<dbReference type="FunFam" id="3.80.10.10:FF:000095">
    <property type="entry name" value="LRR receptor-like serine/threonine-protein kinase GSO1"/>
    <property type="match status" value="1"/>
</dbReference>
<dbReference type="EMBL" id="CM002869">
    <property type="protein sequence ID" value="KFK43037.1"/>
    <property type="molecule type" value="Genomic_DNA"/>
</dbReference>
<evidence type="ECO:0000256" key="4">
    <source>
        <dbReference type="ARBA" id="ARBA00022614"/>
    </source>
</evidence>
<dbReference type="Gramene" id="KFK43037">
    <property type="protein sequence ID" value="KFK43037"/>
    <property type="gene ID" value="AALP_AA1G070600"/>
</dbReference>
<dbReference type="GO" id="GO:0005886">
    <property type="term" value="C:plasma membrane"/>
    <property type="evidence" value="ECO:0007669"/>
    <property type="project" value="UniProtKB-SubCell"/>
</dbReference>
<dbReference type="InterPro" id="IPR002068">
    <property type="entry name" value="A-crystallin/Hsp20_dom"/>
</dbReference>
<dbReference type="Pfam" id="PF00011">
    <property type="entry name" value="HSP20"/>
    <property type="match status" value="1"/>
</dbReference>
<evidence type="ECO:0000256" key="9">
    <source>
        <dbReference type="ARBA" id="ARBA00023136"/>
    </source>
</evidence>
<dbReference type="Proteomes" id="UP000029120">
    <property type="component" value="Chromosome 1"/>
</dbReference>
<evidence type="ECO:0000256" key="2">
    <source>
        <dbReference type="ARBA" id="ARBA00009592"/>
    </source>
</evidence>
<dbReference type="Pfam" id="PF13855">
    <property type="entry name" value="LRR_8"/>
    <property type="match status" value="3"/>
</dbReference>
<feature type="compositionally biased region" description="Basic residues" evidence="14">
    <location>
        <begin position="964"/>
        <end position="979"/>
    </location>
</feature>
<evidence type="ECO:0000256" key="7">
    <source>
        <dbReference type="ARBA" id="ARBA00022737"/>
    </source>
</evidence>
<dbReference type="SUPFAM" id="SSF52058">
    <property type="entry name" value="L domain-like"/>
    <property type="match status" value="3"/>
</dbReference>
<evidence type="ECO:0000313" key="17">
    <source>
        <dbReference type="EMBL" id="KFK43037.1"/>
    </source>
</evidence>
<dbReference type="InterPro" id="IPR003591">
    <property type="entry name" value="Leu-rich_rpt_typical-subtyp"/>
</dbReference>
<dbReference type="AlphaFoldDB" id="A0A087HLN5"/>
<evidence type="ECO:0000259" key="16">
    <source>
        <dbReference type="PROSITE" id="PS01031"/>
    </source>
</evidence>
<dbReference type="FunFam" id="3.80.10.10:FF:000356">
    <property type="entry name" value="LRR receptor-like serine/threonine-protein kinase"/>
    <property type="match status" value="1"/>
</dbReference>
<evidence type="ECO:0000256" key="14">
    <source>
        <dbReference type="SAM" id="MobiDB-lite"/>
    </source>
</evidence>
<feature type="domain" description="SHSP" evidence="16">
    <location>
        <begin position="1"/>
        <end position="87"/>
    </location>
</feature>
<evidence type="ECO:0000256" key="8">
    <source>
        <dbReference type="ARBA" id="ARBA00022989"/>
    </source>
</evidence>
<evidence type="ECO:0000256" key="13">
    <source>
        <dbReference type="RuleBase" id="RU003616"/>
    </source>
</evidence>
<evidence type="ECO:0000313" key="18">
    <source>
        <dbReference type="Proteomes" id="UP000029120"/>
    </source>
</evidence>
<comment type="similarity">
    <text evidence="12 13">Belongs to the small heat shock protein (HSP20) family.</text>
</comment>
<dbReference type="SMART" id="SM00369">
    <property type="entry name" value="LRR_TYP"/>
    <property type="match status" value="9"/>
</dbReference>
<evidence type="ECO:0000256" key="1">
    <source>
        <dbReference type="ARBA" id="ARBA00004251"/>
    </source>
</evidence>
<evidence type="ECO:0000256" key="12">
    <source>
        <dbReference type="PROSITE-ProRule" id="PRU00285"/>
    </source>
</evidence>
<dbReference type="PANTHER" id="PTHR27000">
    <property type="entry name" value="LEUCINE-RICH REPEAT RECEPTOR-LIKE PROTEIN KINASE FAMILY PROTEIN-RELATED"/>
    <property type="match status" value="1"/>
</dbReference>
<evidence type="ECO:0000256" key="10">
    <source>
        <dbReference type="ARBA" id="ARBA00023170"/>
    </source>
</evidence>
<dbReference type="PANTHER" id="PTHR27000:SF787">
    <property type="entry name" value="RECEPTOR-LIKE PROTEIN 39"/>
    <property type="match status" value="1"/>
</dbReference>
<feature type="transmembrane region" description="Helical" evidence="15">
    <location>
        <begin position="96"/>
        <end position="114"/>
    </location>
</feature>
<dbReference type="PRINTS" id="PR00019">
    <property type="entry name" value="LEURICHRPT"/>
</dbReference>
<dbReference type="InterPro" id="IPR001611">
    <property type="entry name" value="Leu-rich_rpt"/>
</dbReference>
<keyword evidence="9 15" id="KW-0472">Membrane</keyword>
<accession>A0A087HLN5</accession>
<evidence type="ECO:0000256" key="15">
    <source>
        <dbReference type="SAM" id="Phobius"/>
    </source>
</evidence>
<organism evidence="17 18">
    <name type="scientific">Arabis alpina</name>
    <name type="common">Alpine rock-cress</name>
    <dbReference type="NCBI Taxonomy" id="50452"/>
    <lineage>
        <taxon>Eukaryota</taxon>
        <taxon>Viridiplantae</taxon>
        <taxon>Streptophyta</taxon>
        <taxon>Embryophyta</taxon>
        <taxon>Tracheophyta</taxon>
        <taxon>Spermatophyta</taxon>
        <taxon>Magnoliopsida</taxon>
        <taxon>eudicotyledons</taxon>
        <taxon>Gunneridae</taxon>
        <taxon>Pentapetalae</taxon>
        <taxon>rosids</taxon>
        <taxon>malvids</taxon>
        <taxon>Brassicales</taxon>
        <taxon>Brassicaceae</taxon>
        <taxon>Arabideae</taxon>
        <taxon>Arabis</taxon>
    </lineage>
</organism>
<dbReference type="InterPro" id="IPR032675">
    <property type="entry name" value="LRR_dom_sf"/>
</dbReference>
<comment type="similarity">
    <text evidence="2">Belongs to the RLP family.</text>
</comment>
<dbReference type="eggNOG" id="KOG0710">
    <property type="taxonomic scope" value="Eukaryota"/>
</dbReference>
<keyword evidence="6" id="KW-0732">Signal</keyword>
<keyword evidence="11" id="KW-0325">Glycoprotein</keyword>
<evidence type="ECO:0000256" key="11">
    <source>
        <dbReference type="ARBA" id="ARBA00023180"/>
    </source>
</evidence>
<proteinExistence type="inferred from homology"/>
<reference evidence="18" key="1">
    <citation type="journal article" date="2015" name="Nat. Plants">
        <title>Genome expansion of Arabis alpina linked with retrotransposition and reduced symmetric DNA methylation.</title>
        <authorList>
            <person name="Willing E.M."/>
            <person name="Rawat V."/>
            <person name="Mandakova T."/>
            <person name="Maumus F."/>
            <person name="James G.V."/>
            <person name="Nordstroem K.J."/>
            <person name="Becker C."/>
            <person name="Warthmann N."/>
            <person name="Chica C."/>
            <person name="Szarzynska B."/>
            <person name="Zytnicki M."/>
            <person name="Albani M.C."/>
            <person name="Kiefer C."/>
            <person name="Bergonzi S."/>
            <person name="Castaings L."/>
            <person name="Mateos J.L."/>
            <person name="Berns M.C."/>
            <person name="Bujdoso N."/>
            <person name="Piofczyk T."/>
            <person name="de Lorenzo L."/>
            <person name="Barrero-Sicilia C."/>
            <person name="Mateos I."/>
            <person name="Piednoel M."/>
            <person name="Hagmann J."/>
            <person name="Chen-Min-Tao R."/>
            <person name="Iglesias-Fernandez R."/>
            <person name="Schuster S.C."/>
            <person name="Alonso-Blanco C."/>
            <person name="Roudier F."/>
            <person name="Carbonero P."/>
            <person name="Paz-Ares J."/>
            <person name="Davis S.J."/>
            <person name="Pecinka A."/>
            <person name="Quesneville H."/>
            <person name="Colot V."/>
            <person name="Lysak M.A."/>
            <person name="Weigel D."/>
            <person name="Coupland G."/>
            <person name="Schneeberger K."/>
        </authorList>
    </citation>
    <scope>NUCLEOTIDE SEQUENCE [LARGE SCALE GENOMIC DNA]</scope>
    <source>
        <strain evidence="18">cv. Pajares</strain>
    </source>
</reference>
<dbReference type="SMART" id="SM00365">
    <property type="entry name" value="LRR_SD22"/>
    <property type="match status" value="8"/>
</dbReference>
<gene>
    <name evidence="17" type="ordered locus">AALP_Aa1g070600</name>
</gene>
<evidence type="ECO:0000256" key="6">
    <source>
        <dbReference type="ARBA" id="ARBA00022729"/>
    </source>
</evidence>
<dbReference type="PROSITE" id="PS01031">
    <property type="entry name" value="SHSP"/>
    <property type="match status" value="1"/>
</dbReference>
<sequence>MKKEEVKVEIEDDTVLKISGERQVEKEDNKDTWHRVERSSGQFSRKFRLPENNVKMDQVKASMEDGVLTVETKKKTQEEKMRRYERSWWWIKEKKHMALLFITITMILLLHIKGCVGCLESEKMGLLQLKSYLKNLIHAENMRSDFSPQEETILNSWSDDGSNSDCCLWERVKCSDAIGGYVVHLSLYEIMPLEYLYWDAPRSLNLSLLHSFPQLKTFDFASNQVKHLFDPIHGYNSFQRLEKLRTLNLYDNRLNNSVLPFLSAAKSLRTLNLGFNLLKGVFPPNGLINLRELEVLDLRGNSITDVEACDGLRITKLKKLDLSYNEFSEAARLKGLENLVELRVLRLRDNNFNHTRHIGDMPKLQVLVLSFNKFIDLDSLVLKDMPKLQELDLTYNKFTHLDGLGLVLPSSLQVLNLRWNQLSSTHNGYSKICTLVNLRELDLSINFLTRMPHCLGNLSYLRTLDLSDNQLNENLSSIVTGLPSTLEYLSLLDNNFTSSFLFRSLVNHTKLTIFKLSSKVGTIQAQAESSWVPLFQLKWLELHNVILGSTIPSFLVHQHDLCYVDLSDNKLTGAFPTWLVQNNTKLLTLLLKSNSLTMLRLPRLVHGLQALDISSNRIQDSIQEDIGIVFPKLRYMNFASNQFRGIIPSSIGQMKSLEMFDLSSNGLSGQLPETFLSSCYFLRILKLSNNQLQGSLGKGMLNSKNLRFLDVSDNTFSGALPHWVGRMINLKYLNMSGNQLKGPFPHQLHNLSKLQVMDISRNSFSGFQSHIPEKICQLSGIGLLDLSHNKFKGAIPSCFSNMSFGPQYTRLLFDLPDVTAMPHCQYASRLNSLENGGYDKRSPTIIVHFITKNRYEVYEGDILDDMYGLDLSSNELSGEIPVEIGDLEHIRSLNLSSNRLTGSIPNNISKLKDLESLDLSSNKLDGKLPPQLAGLDSLGYFNAMLVYVALLPVKAVTQSERQVHRSMPKRKKKKREMMR</sequence>
<dbReference type="SUPFAM" id="SSF49764">
    <property type="entry name" value="HSP20-like chaperones"/>
    <property type="match status" value="1"/>
</dbReference>
<keyword evidence="7" id="KW-0677">Repeat</keyword>
<dbReference type="Pfam" id="PF00560">
    <property type="entry name" value="LRR_1"/>
    <property type="match status" value="5"/>
</dbReference>
<feature type="region of interest" description="Disordered" evidence="14">
    <location>
        <begin position="959"/>
        <end position="979"/>
    </location>
</feature>
<dbReference type="eggNOG" id="KOG0619">
    <property type="taxonomic scope" value="Eukaryota"/>
</dbReference>
<comment type="subcellular location">
    <subcellularLocation>
        <location evidence="1">Cell membrane</location>
        <topology evidence="1">Single-pass type I membrane protein</topology>
    </subcellularLocation>
</comment>
<dbReference type="PROSITE" id="PS51450">
    <property type="entry name" value="LRR"/>
    <property type="match status" value="2"/>
</dbReference>
<dbReference type="InterPro" id="IPR008978">
    <property type="entry name" value="HSP20-like_chaperone"/>
</dbReference>
<evidence type="ECO:0000256" key="3">
    <source>
        <dbReference type="ARBA" id="ARBA00022475"/>
    </source>
</evidence>
<dbReference type="Gene3D" id="3.80.10.10">
    <property type="entry name" value="Ribonuclease Inhibitor"/>
    <property type="match status" value="4"/>
</dbReference>
<name>A0A087HLN5_ARAAL</name>
<dbReference type="OrthoDB" id="4691307at2759"/>
<dbReference type="Gene3D" id="2.60.40.790">
    <property type="match status" value="1"/>
</dbReference>